<dbReference type="Proteomes" id="UP000056322">
    <property type="component" value="Chromosome 1"/>
</dbReference>
<dbReference type="GO" id="GO:0043165">
    <property type="term" value="P:Gram-negative-bacterium-type cell outer membrane assembly"/>
    <property type="evidence" value="ECO:0007669"/>
    <property type="project" value="UniProtKB-UniRule"/>
</dbReference>
<evidence type="ECO:0000259" key="2">
    <source>
        <dbReference type="Pfam" id="PF04453"/>
    </source>
</evidence>
<keyword evidence="1" id="KW-0998">Cell outer membrane</keyword>
<keyword evidence="4" id="KW-1185">Reference proteome</keyword>
<sequence length="856" mass="95393">MLAILRPELACAEDAKLTENNTNNDNPIALKLDQVMLPITAPSDSEKQASIPKVDLRIKLRMSKSINNFDVLNKTTDIAEIDPLTFKKQADAENEMLANGGVIIEGDRLEVQLDRTMTSLGNASLKTGSNVILGDRIEFDSQNHATHSAGHASMEGPDSLVKGPSFHLNIDDNTGEMPNASFFMYKPLIKISPLGALGDKLYGQNPGLNNDLLSGVVDRNMMPVNGETKPVLGLENTDNTEAKKVSSRGDAEMLFFEGDSKKRLLKSRYTTCEVGSDDWYIKSGQLKINDETKTAVATNATVEFKGVPILYTPWINFPYANQRKSGLLAPTWGTTTKSGFEVLTPFYWNISPNMDATIASRYLSKRGLQGQGELRYLEENYAGILAAEYLPSDDITNNQRYFAKIKHQHNFGDGWTAGIDAQKVSDDQYFSDLSTHIITTSKVNLLQQANINYAGDVWQFGALAQKYQTLDKISYPYQRMPQMTLNGSKDWDWGTSRIQNQLTRFESDPSSSRAVKAGTRFSTYPSISIPMVRPYGYITPKIGINYTSYSLDSIDPLSASAYDKTADRTLPIVSLDSGLFFERDTRIVSRNYTQTLEPRLFYVYIPYQDQSRLPVFDTGIADLNMGTMFIENQYTGGDRINNANQMSMSLSSRLIDANTGEQRFATSIGQRFYFEDQKVGLPNEVLRFGASSDIVAAATARLVNKWNIDAAWQYNNNTGETVKGNIGTRYNPEPGKVLNLSYRFTQNNLEQINASTQWPLGRGYYGLARANYSIREGSMIEGLAGIEYDAGCWQSRFVVQRVQTATADANFAMFFQLELGGIASIGSNPLQLINRNIPGYKSSGLLPDNYRQLYNE</sequence>
<dbReference type="PANTHER" id="PTHR30189:SF1">
    <property type="entry name" value="LPS-ASSEMBLY PROTEIN LPTD"/>
    <property type="match status" value="1"/>
</dbReference>
<proteinExistence type="inferred from homology"/>
<evidence type="ECO:0000313" key="4">
    <source>
        <dbReference type="Proteomes" id="UP000056322"/>
    </source>
</evidence>
<dbReference type="HOGENOM" id="CLU_009039_0_0_4"/>
<evidence type="ECO:0000256" key="1">
    <source>
        <dbReference type="HAMAP-Rule" id="MF_01411"/>
    </source>
</evidence>
<dbReference type="GO" id="GO:0009279">
    <property type="term" value="C:cell outer membrane"/>
    <property type="evidence" value="ECO:0007669"/>
    <property type="project" value="UniProtKB-SubCell"/>
</dbReference>
<dbReference type="PANTHER" id="PTHR30189">
    <property type="entry name" value="LPS-ASSEMBLY PROTEIN"/>
    <property type="match status" value="1"/>
</dbReference>
<comment type="subunit">
    <text evidence="1">Component of the lipopolysaccharide transport and assembly complex. Interacts with LptE and LptA.</text>
</comment>
<dbReference type="InterPro" id="IPR050218">
    <property type="entry name" value="LptD"/>
</dbReference>
<dbReference type="EMBL" id="LN794158">
    <property type="protein sequence ID" value="CEN55483.1"/>
    <property type="molecule type" value="Genomic_DNA"/>
</dbReference>
<dbReference type="InterPro" id="IPR007543">
    <property type="entry name" value="LptD_C"/>
</dbReference>
<dbReference type="Pfam" id="PF04453">
    <property type="entry name" value="LptD"/>
    <property type="match status" value="1"/>
</dbReference>
<protein>
    <recommendedName>
        <fullName evidence="1">LPS-assembly protein LptD</fullName>
    </recommendedName>
</protein>
<gene>
    <name evidence="1 3" type="primary">lptD</name>
    <name evidence="3" type="ORF">BN1209_0434</name>
</gene>
<accession>A0A0B7IT84</accession>
<evidence type="ECO:0000313" key="3">
    <source>
        <dbReference type="EMBL" id="CEN55483.1"/>
    </source>
</evidence>
<dbReference type="AlphaFoldDB" id="A0A0B7IT84"/>
<dbReference type="GO" id="GO:1990351">
    <property type="term" value="C:transporter complex"/>
    <property type="evidence" value="ECO:0007669"/>
    <property type="project" value="TreeGrafter"/>
</dbReference>
<organism evidence="3 4">
    <name type="scientific">Candidatus Methylopumilus turicensis</name>
    <dbReference type="NCBI Taxonomy" id="1581680"/>
    <lineage>
        <taxon>Bacteria</taxon>
        <taxon>Pseudomonadati</taxon>
        <taxon>Pseudomonadota</taxon>
        <taxon>Betaproteobacteria</taxon>
        <taxon>Nitrosomonadales</taxon>
        <taxon>Methylophilaceae</taxon>
        <taxon>Candidatus Methylopumilus</taxon>
    </lineage>
</organism>
<keyword evidence="1" id="KW-0732">Signal</keyword>
<comment type="similarity">
    <text evidence="1">Belongs to the LptD family.</text>
</comment>
<dbReference type="KEGG" id="mbac:BN1209_0434"/>
<dbReference type="InterPro" id="IPR020889">
    <property type="entry name" value="LipoPS_assembly_LptD"/>
</dbReference>
<name>A0A0B7IT84_9PROT</name>
<dbReference type="GO" id="GO:0015920">
    <property type="term" value="P:lipopolysaccharide transport"/>
    <property type="evidence" value="ECO:0007669"/>
    <property type="project" value="InterPro"/>
</dbReference>
<keyword evidence="1" id="KW-0472">Membrane</keyword>
<reference evidence="4" key="1">
    <citation type="submission" date="2014-12" db="EMBL/GenBank/DDBJ databases">
        <authorList>
            <person name="Salcher M.M."/>
        </authorList>
    </citation>
    <scope>NUCLEOTIDE SEQUENCE [LARGE SCALE GENOMIC DNA]</scope>
    <source>
        <strain evidence="4">MMS-10A-171</strain>
    </source>
</reference>
<dbReference type="STRING" id="1581680.BN1209_0434"/>
<comment type="caution">
    <text evidence="1">Lacks conserved residue(s) required for the propagation of feature annotation.</text>
</comment>
<comment type="subcellular location">
    <subcellularLocation>
        <location evidence="1">Cell outer membrane</location>
    </subcellularLocation>
</comment>
<dbReference type="HAMAP" id="MF_01411">
    <property type="entry name" value="LPS_assembly_LptD"/>
    <property type="match status" value="1"/>
</dbReference>
<comment type="function">
    <text evidence="1">Together with LptE, is involved in the assembly of lipopolysaccharide (LPS) at the surface of the outer membrane.</text>
</comment>
<feature type="domain" description="LptD C-terminal" evidence="2">
    <location>
        <begin position="398"/>
        <end position="762"/>
    </location>
</feature>